<feature type="compositionally biased region" description="Low complexity" evidence="1">
    <location>
        <begin position="61"/>
        <end position="82"/>
    </location>
</feature>
<protein>
    <submittedName>
        <fullName evidence="2">Uncharacterized protein</fullName>
    </submittedName>
</protein>
<organism evidence="2 3">
    <name type="scientific">Aliidiomarina soli</name>
    <dbReference type="NCBI Taxonomy" id="1928574"/>
    <lineage>
        <taxon>Bacteria</taxon>
        <taxon>Pseudomonadati</taxon>
        <taxon>Pseudomonadota</taxon>
        <taxon>Gammaproteobacteria</taxon>
        <taxon>Alteromonadales</taxon>
        <taxon>Idiomarinaceae</taxon>
        <taxon>Aliidiomarina</taxon>
    </lineage>
</organism>
<feature type="compositionally biased region" description="Basic residues" evidence="1">
    <location>
        <begin position="83"/>
        <end position="95"/>
    </location>
</feature>
<keyword evidence="3" id="KW-1185">Reference proteome</keyword>
<evidence type="ECO:0000313" key="3">
    <source>
        <dbReference type="Proteomes" id="UP000287823"/>
    </source>
</evidence>
<gene>
    <name evidence="2" type="ORF">CWE14_03360</name>
</gene>
<feature type="region of interest" description="Disordered" evidence="1">
    <location>
        <begin position="53"/>
        <end position="134"/>
    </location>
</feature>
<evidence type="ECO:0000313" key="2">
    <source>
        <dbReference type="EMBL" id="RUO35047.1"/>
    </source>
</evidence>
<evidence type="ECO:0000256" key="1">
    <source>
        <dbReference type="SAM" id="MobiDB-lite"/>
    </source>
</evidence>
<comment type="caution">
    <text evidence="2">The sequence shown here is derived from an EMBL/GenBank/DDBJ whole genome shotgun (WGS) entry which is preliminary data.</text>
</comment>
<name>A0A432WMX5_9GAMM</name>
<reference evidence="2 3" key="1">
    <citation type="journal article" date="2011" name="Front. Microbiol.">
        <title>Genomic signatures of strain selection and enhancement in Bacillus atrophaeus var. globigii, a historical biowarfare simulant.</title>
        <authorList>
            <person name="Gibbons H.S."/>
            <person name="Broomall S.M."/>
            <person name="McNew L.A."/>
            <person name="Daligault H."/>
            <person name="Chapman C."/>
            <person name="Bruce D."/>
            <person name="Karavis M."/>
            <person name="Krepps M."/>
            <person name="McGregor P.A."/>
            <person name="Hong C."/>
            <person name="Park K.H."/>
            <person name="Akmal A."/>
            <person name="Feldman A."/>
            <person name="Lin J.S."/>
            <person name="Chang W.E."/>
            <person name="Higgs B.W."/>
            <person name="Demirev P."/>
            <person name="Lindquist J."/>
            <person name="Liem A."/>
            <person name="Fochler E."/>
            <person name="Read T.D."/>
            <person name="Tapia R."/>
            <person name="Johnson S."/>
            <person name="Bishop-Lilly K.A."/>
            <person name="Detter C."/>
            <person name="Han C."/>
            <person name="Sozhamannan S."/>
            <person name="Rosenzweig C.N."/>
            <person name="Skowronski E.W."/>
        </authorList>
    </citation>
    <scope>NUCLEOTIDE SEQUENCE [LARGE SCALE GENOMIC DNA]</scope>
    <source>
        <strain evidence="2 3">Y4G10-17</strain>
    </source>
</reference>
<dbReference type="RefSeq" id="WP_126798063.1">
    <property type="nucleotide sequence ID" value="NZ_PIPO01000001.1"/>
</dbReference>
<proteinExistence type="predicted"/>
<accession>A0A432WMX5</accession>
<dbReference type="EMBL" id="PIPO01000001">
    <property type="protein sequence ID" value="RUO35047.1"/>
    <property type="molecule type" value="Genomic_DNA"/>
</dbReference>
<dbReference type="Proteomes" id="UP000287823">
    <property type="component" value="Unassembled WGS sequence"/>
</dbReference>
<dbReference type="AlphaFoldDB" id="A0A432WMX5"/>
<sequence length="134" mass="14222">MSNLDKEAVLDEFSAAYKAANGKAPDVEAANGWYSVDGGKNMRLAQLDEWTQELKSGAGNKKATPAKPAASKPAAKKAASSSKAKKPAAKTKTASKKTESKKSSSSSDGLTAKELWRQRLEQQDGTARLPRGVR</sequence>